<evidence type="ECO:0000313" key="3">
    <source>
        <dbReference type="Proteomes" id="UP000176998"/>
    </source>
</evidence>
<keyword evidence="3" id="KW-1185">Reference proteome</keyword>
<gene>
    <name evidence="2" type="ORF">CORC01_10083</name>
</gene>
<sequence length="166" mass="17113">MQWHALWCHTQPRDSVRSVVQKRTVAFGARQSSTLARVLVRHDCETSGNSLGAVSTGNFPTLLHYEEDAVGGVAEGLAITLILAGAIVSGCRSSARFTALRTLTSSLVGSLLTSASGDGSRGGDDEPPPIIEHHPNCPRTGGAAVGPAFLVKITGPRATINAAGSG</sequence>
<feature type="region of interest" description="Disordered" evidence="1">
    <location>
        <begin position="114"/>
        <end position="138"/>
    </location>
</feature>
<evidence type="ECO:0000313" key="2">
    <source>
        <dbReference type="EMBL" id="OHE94555.1"/>
    </source>
</evidence>
<evidence type="ECO:0000256" key="1">
    <source>
        <dbReference type="SAM" id="MobiDB-lite"/>
    </source>
</evidence>
<protein>
    <submittedName>
        <fullName evidence="2">Uncharacterized protein</fullName>
    </submittedName>
</protein>
<dbReference type="EMBL" id="MJBS01000097">
    <property type="protein sequence ID" value="OHE94555.1"/>
    <property type="molecule type" value="Genomic_DNA"/>
</dbReference>
<dbReference type="AlphaFoldDB" id="A0A1G4AZN9"/>
<comment type="caution">
    <text evidence="2">The sequence shown here is derived from an EMBL/GenBank/DDBJ whole genome shotgun (WGS) entry which is preliminary data.</text>
</comment>
<dbReference type="GeneID" id="34563222"/>
<dbReference type="Proteomes" id="UP000176998">
    <property type="component" value="Unassembled WGS sequence"/>
</dbReference>
<reference evidence="2 3" key="1">
    <citation type="submission" date="2016-09" db="EMBL/GenBank/DDBJ databases">
        <authorList>
            <person name="Capua I."/>
            <person name="De Benedictis P."/>
            <person name="Joannis T."/>
            <person name="Lombin L.H."/>
            <person name="Cattoli G."/>
        </authorList>
    </citation>
    <scope>NUCLEOTIDE SEQUENCE [LARGE SCALE GENOMIC DNA]</scope>
    <source>
        <strain evidence="2 3">IMI 309357</strain>
    </source>
</reference>
<organism evidence="2 3">
    <name type="scientific">Colletotrichum orchidophilum</name>
    <dbReference type="NCBI Taxonomy" id="1209926"/>
    <lineage>
        <taxon>Eukaryota</taxon>
        <taxon>Fungi</taxon>
        <taxon>Dikarya</taxon>
        <taxon>Ascomycota</taxon>
        <taxon>Pezizomycotina</taxon>
        <taxon>Sordariomycetes</taxon>
        <taxon>Hypocreomycetidae</taxon>
        <taxon>Glomerellales</taxon>
        <taxon>Glomerellaceae</taxon>
        <taxon>Colletotrichum</taxon>
    </lineage>
</organism>
<name>A0A1G4AZN9_9PEZI</name>
<accession>A0A1G4AZN9</accession>
<dbReference type="RefSeq" id="XP_022471717.1">
    <property type="nucleotide sequence ID" value="XM_022621712.1"/>
</dbReference>
<proteinExistence type="predicted"/>